<evidence type="ECO:0000313" key="3">
    <source>
        <dbReference type="Proteomes" id="UP000018482"/>
    </source>
</evidence>
<dbReference type="Gene3D" id="3.40.630.30">
    <property type="match status" value="1"/>
</dbReference>
<accession>V6Z0G0</accession>
<protein>
    <submittedName>
        <fullName evidence="2">GNAT family acetyltransferase</fullName>
    </submittedName>
</protein>
<dbReference type="InterPro" id="IPR016181">
    <property type="entry name" value="Acyl_CoA_acyltransferase"/>
</dbReference>
<sequence>MSTFLNKITLRRPEQKDREHILDMIREFQEVESEMAGLWNFAETETDYEDWLEANSLQEVGLLEKGIPAIQLVAFDETNYPLGFLNLRLRLNDALLAKGGHIGYSVRPSMRHRGIAKEMLKQGIGLAHIKNINTVLVTCHQNNIASRSVILANGGQFENSIEETERYWIRKNNE</sequence>
<dbReference type="GO" id="GO:0016747">
    <property type="term" value="F:acyltransferase activity, transferring groups other than amino-acyl groups"/>
    <property type="evidence" value="ECO:0007669"/>
    <property type="project" value="InterPro"/>
</dbReference>
<keyword evidence="2" id="KW-0808">Transferase</keyword>
<dbReference type="InterPro" id="IPR000182">
    <property type="entry name" value="GNAT_dom"/>
</dbReference>
<dbReference type="CDD" id="cd04301">
    <property type="entry name" value="NAT_SF"/>
    <property type="match status" value="1"/>
</dbReference>
<dbReference type="AlphaFoldDB" id="V6Z0G0"/>
<reference evidence="2 3" key="1">
    <citation type="submission" date="2013-05" db="EMBL/GenBank/DDBJ databases">
        <authorList>
            <person name="Richards V.P."/>
            <person name="Durkin S.A.S."/>
            <person name="Kim M."/>
            <person name="Pavinski Bitar P.D."/>
            <person name="Stanhope M.J."/>
            <person name="Town C.D."/>
            <person name="Venter J.C."/>
        </authorList>
    </citation>
    <scope>NUCLEOTIDE SEQUENCE [LARGE SCALE GENOMIC DNA]</scope>
    <source>
        <strain evidence="2 3">LMG 14747</strain>
    </source>
</reference>
<dbReference type="PANTHER" id="PTHR39173">
    <property type="entry name" value="ACETYLTRANSFERASE"/>
    <property type="match status" value="1"/>
</dbReference>
<dbReference type="PANTHER" id="PTHR39173:SF1">
    <property type="entry name" value="ACETYLTRANSFERASE"/>
    <property type="match status" value="1"/>
</dbReference>
<dbReference type="Proteomes" id="UP000018482">
    <property type="component" value="Unassembled WGS sequence"/>
</dbReference>
<dbReference type="EMBL" id="ANQC01000056">
    <property type="protein sequence ID" value="ESV54440.1"/>
    <property type="molecule type" value="Genomic_DNA"/>
</dbReference>
<evidence type="ECO:0000259" key="1">
    <source>
        <dbReference type="PROSITE" id="PS51186"/>
    </source>
</evidence>
<feature type="domain" description="N-acetyltransferase" evidence="1">
    <location>
        <begin position="8"/>
        <end position="174"/>
    </location>
</feature>
<organism evidence="2 3">
    <name type="scientific">Streptococcus agalactiae LMG 14747</name>
    <dbReference type="NCBI Taxonomy" id="1154860"/>
    <lineage>
        <taxon>Bacteria</taxon>
        <taxon>Bacillati</taxon>
        <taxon>Bacillota</taxon>
        <taxon>Bacilli</taxon>
        <taxon>Lactobacillales</taxon>
        <taxon>Streptococcaceae</taxon>
        <taxon>Streptococcus</taxon>
    </lineage>
</organism>
<dbReference type="PROSITE" id="PS51186">
    <property type="entry name" value="GNAT"/>
    <property type="match status" value="1"/>
</dbReference>
<proteinExistence type="predicted"/>
<comment type="caution">
    <text evidence="2">The sequence shown here is derived from an EMBL/GenBank/DDBJ whole genome shotgun (WGS) entry which is preliminary data.</text>
</comment>
<dbReference type="Pfam" id="PF13302">
    <property type="entry name" value="Acetyltransf_3"/>
    <property type="match status" value="1"/>
</dbReference>
<name>V6Z0G0_STRAG</name>
<evidence type="ECO:0000313" key="2">
    <source>
        <dbReference type="EMBL" id="ESV54440.1"/>
    </source>
</evidence>
<gene>
    <name evidence="2" type="ORF">SAG0136_04065</name>
</gene>
<dbReference type="SUPFAM" id="SSF55729">
    <property type="entry name" value="Acyl-CoA N-acyltransferases (Nat)"/>
    <property type="match status" value="1"/>
</dbReference>
<dbReference type="eggNOG" id="COG3981">
    <property type="taxonomic scope" value="Bacteria"/>
</dbReference>